<keyword evidence="2" id="KW-1185">Reference proteome</keyword>
<gene>
    <name evidence="1" type="ORF">SAMN05192549_11923</name>
</gene>
<protein>
    <submittedName>
        <fullName evidence="1">Uncharacterized protein</fullName>
    </submittedName>
</protein>
<evidence type="ECO:0000313" key="1">
    <source>
        <dbReference type="EMBL" id="SHN43885.1"/>
    </source>
</evidence>
<reference evidence="2" key="1">
    <citation type="submission" date="2016-11" db="EMBL/GenBank/DDBJ databases">
        <authorList>
            <person name="Varghese N."/>
            <person name="Submissions S."/>
        </authorList>
    </citation>
    <scope>NUCLEOTIDE SEQUENCE [LARGE SCALE GENOMIC DNA]</scope>
    <source>
        <strain evidence="2">Sac-22</strain>
    </source>
</reference>
<accession>A0A1M7RC35</accession>
<dbReference type="Proteomes" id="UP000184339">
    <property type="component" value="Unassembled WGS sequence"/>
</dbReference>
<organism evidence="1 2">
    <name type="scientific">Duganella sacchari</name>
    <dbReference type="NCBI Taxonomy" id="551987"/>
    <lineage>
        <taxon>Bacteria</taxon>
        <taxon>Pseudomonadati</taxon>
        <taxon>Pseudomonadota</taxon>
        <taxon>Betaproteobacteria</taxon>
        <taxon>Burkholderiales</taxon>
        <taxon>Oxalobacteraceae</taxon>
        <taxon>Telluria group</taxon>
        <taxon>Duganella</taxon>
    </lineage>
</organism>
<proteinExistence type="predicted"/>
<dbReference type="AlphaFoldDB" id="A0A1M7RC35"/>
<evidence type="ECO:0000313" key="2">
    <source>
        <dbReference type="Proteomes" id="UP000184339"/>
    </source>
</evidence>
<name>A0A1M7RC35_9BURK</name>
<sequence length="38" mass="4583">MRLKMENIMFLECHYPSINRPPYEYISPDAPSLVRKSR</sequence>
<dbReference type="EMBL" id="FRCX01000019">
    <property type="protein sequence ID" value="SHN43885.1"/>
    <property type="molecule type" value="Genomic_DNA"/>
</dbReference>